<dbReference type="Gene3D" id="3.40.50.720">
    <property type="entry name" value="NAD(P)-binding Rossmann-like Domain"/>
    <property type="match status" value="1"/>
</dbReference>
<dbReference type="InterPro" id="IPR036291">
    <property type="entry name" value="NAD(P)-bd_dom_sf"/>
</dbReference>
<dbReference type="Pfam" id="PF14602">
    <property type="entry name" value="Hexapep_2"/>
    <property type="match status" value="1"/>
</dbReference>
<dbReference type="PANTHER" id="PTHR43377">
    <property type="entry name" value="BILIVERDIN REDUCTASE A"/>
    <property type="match status" value="1"/>
</dbReference>
<dbReference type="SUPFAM" id="SSF51161">
    <property type="entry name" value="Trimeric LpxA-like enzymes"/>
    <property type="match status" value="1"/>
</dbReference>
<feature type="domain" description="Gfo/Idh/MocA-like oxidoreductase N-terminal" evidence="1">
    <location>
        <begin position="10"/>
        <end position="124"/>
    </location>
</feature>
<dbReference type="CDD" id="cd03358">
    <property type="entry name" value="LbH_WxcM_N_like"/>
    <property type="match status" value="1"/>
</dbReference>
<protein>
    <submittedName>
        <fullName evidence="3">Unannotated protein</fullName>
    </submittedName>
</protein>
<evidence type="ECO:0000259" key="1">
    <source>
        <dbReference type="Pfam" id="PF01408"/>
    </source>
</evidence>
<dbReference type="AlphaFoldDB" id="A0A6J6AW03"/>
<dbReference type="Pfam" id="PF22725">
    <property type="entry name" value="GFO_IDH_MocA_C3"/>
    <property type="match status" value="1"/>
</dbReference>
<evidence type="ECO:0000313" key="4">
    <source>
        <dbReference type="EMBL" id="CAB4740851.1"/>
    </source>
</evidence>
<dbReference type="Pfam" id="PF00132">
    <property type="entry name" value="Hexapep"/>
    <property type="match status" value="1"/>
</dbReference>
<dbReference type="PANTHER" id="PTHR43377:SF6">
    <property type="entry name" value="GFO_IDH_MOCA-LIKE OXIDOREDUCTASE N-TERMINAL DOMAIN-CONTAINING PROTEIN"/>
    <property type="match status" value="1"/>
</dbReference>
<dbReference type="InterPro" id="IPR011004">
    <property type="entry name" value="Trimer_LpxA-like_sf"/>
</dbReference>
<dbReference type="InterPro" id="IPR051450">
    <property type="entry name" value="Gfo/Idh/MocA_Oxidoreductases"/>
</dbReference>
<feature type="domain" description="GFO/IDH/MocA-like oxidoreductase" evidence="2">
    <location>
        <begin position="132"/>
        <end position="241"/>
    </location>
</feature>
<organism evidence="3">
    <name type="scientific">freshwater metagenome</name>
    <dbReference type="NCBI Taxonomy" id="449393"/>
    <lineage>
        <taxon>unclassified sequences</taxon>
        <taxon>metagenomes</taxon>
        <taxon>ecological metagenomes</taxon>
    </lineage>
</organism>
<sequence>MATAVEREPRVAVIGCGHWGKNLVRTFSELGALAAIVDPDAENAAALSATYSVPNGSLDQILADSEIDAVVVAAPAKDHAAVTLRALDAGKHVFVEKPLALDLDDAQQVVARADELNLTLMVGHLLQYHPAFLAVKQLVSDGALGELRYLYSNRLNLGRFRREENILWSFAPHDLSMLLALAGESPDHVSAVGSTFLSEDVPDVTTTHMTFPSGPRAHVFVSWLHPFKEQRLVVVGADAMAVFDDLAPWDSKLTIFEHGVTWDGLTPVPVRGEPVAVPLVESEPLKLECEHFLHCVRTGETPRTDGHEGVRVLDVLSAAQDSLAQASPPARTASSAGSVKLAEDQHPGAFIHESAFVDDGVKIGAGTKVWHFSHVLSGSTVGEDCALGQNVVVGPDVTVGDRCRIQNNVSVYAGVTLEDGVFCGPSCVFTNVYNPRAEVSRKDEFMTTMVRTGATIGANATIVCGTEIGAYAFIGAGSTVTSDVAAHALVVGSPARQIGWMSHEGERLGEDLTCPRTGQKYQEVGGVLSLLDSPEQSNSAQNG</sequence>
<evidence type="ECO:0000313" key="3">
    <source>
        <dbReference type="EMBL" id="CAB4530674.1"/>
    </source>
</evidence>
<dbReference type="SUPFAM" id="SSF55347">
    <property type="entry name" value="Glyceraldehyde-3-phosphate dehydrogenase-like, C-terminal domain"/>
    <property type="match status" value="1"/>
</dbReference>
<gene>
    <name evidence="3" type="ORF">UFOPK1358_00297</name>
    <name evidence="4" type="ORF">UFOPK2766_01026</name>
</gene>
<dbReference type="InterPro" id="IPR001451">
    <property type="entry name" value="Hexapep"/>
</dbReference>
<dbReference type="Pfam" id="PF01408">
    <property type="entry name" value="GFO_IDH_MocA"/>
    <property type="match status" value="1"/>
</dbReference>
<dbReference type="EMBL" id="CAEZSF010000015">
    <property type="protein sequence ID" value="CAB4530674.1"/>
    <property type="molecule type" value="Genomic_DNA"/>
</dbReference>
<dbReference type="InterPro" id="IPR055170">
    <property type="entry name" value="GFO_IDH_MocA-like_dom"/>
</dbReference>
<dbReference type="InterPro" id="IPR000683">
    <property type="entry name" value="Gfo/Idh/MocA-like_OxRdtase_N"/>
</dbReference>
<dbReference type="Gene3D" id="2.160.10.10">
    <property type="entry name" value="Hexapeptide repeat proteins"/>
    <property type="match status" value="1"/>
</dbReference>
<dbReference type="EMBL" id="CAEZYU010000040">
    <property type="protein sequence ID" value="CAB4740851.1"/>
    <property type="molecule type" value="Genomic_DNA"/>
</dbReference>
<proteinExistence type="predicted"/>
<name>A0A6J6AW03_9ZZZZ</name>
<dbReference type="GO" id="GO:0000166">
    <property type="term" value="F:nucleotide binding"/>
    <property type="evidence" value="ECO:0007669"/>
    <property type="project" value="InterPro"/>
</dbReference>
<accession>A0A6J6AW03</accession>
<evidence type="ECO:0000259" key="2">
    <source>
        <dbReference type="Pfam" id="PF22725"/>
    </source>
</evidence>
<reference evidence="3" key="1">
    <citation type="submission" date="2020-05" db="EMBL/GenBank/DDBJ databases">
        <authorList>
            <person name="Chiriac C."/>
            <person name="Salcher M."/>
            <person name="Ghai R."/>
            <person name="Kavagutti S V."/>
        </authorList>
    </citation>
    <scope>NUCLEOTIDE SEQUENCE</scope>
</reference>
<dbReference type="SUPFAM" id="SSF51735">
    <property type="entry name" value="NAD(P)-binding Rossmann-fold domains"/>
    <property type="match status" value="1"/>
</dbReference>
<dbReference type="Gene3D" id="3.30.360.10">
    <property type="entry name" value="Dihydrodipicolinate Reductase, domain 2"/>
    <property type="match status" value="1"/>
</dbReference>